<dbReference type="InterPro" id="IPR041413">
    <property type="entry name" value="MLTR_LBD"/>
</dbReference>
<protein>
    <submittedName>
        <fullName evidence="2">DNA-binding protein</fullName>
    </submittedName>
</protein>
<accession>A0A6J4NXR7</accession>
<sequence>MGMWPENPALVLGRAYDVLAGNQLADALFDGFLHGANLVTKVFLEPAARPFYAEWEQAAANTVAGFPVLYGRYPGDPRIAEVLDAVLTRSEEFAALWDRHDARGKQLALRLLGHPGRHPRAPAELIDGHRGLPLRDLAGGSEGVSSQLTAFQRTLGLRGAAT</sequence>
<proteinExistence type="predicted"/>
<reference evidence="2" key="1">
    <citation type="submission" date="2020-02" db="EMBL/GenBank/DDBJ databases">
        <authorList>
            <person name="Meier V. D."/>
        </authorList>
    </citation>
    <scope>NUCLEOTIDE SEQUENCE</scope>
    <source>
        <strain evidence="2">AVDCRST_MAG06</strain>
    </source>
</reference>
<dbReference type="EMBL" id="CADCUP010000146">
    <property type="protein sequence ID" value="CAA9400494.1"/>
    <property type="molecule type" value="Genomic_DNA"/>
</dbReference>
<gene>
    <name evidence="2" type="ORF">AVDCRST_MAG06-2144</name>
</gene>
<feature type="domain" description="MmyB-like transcription regulator ligand binding" evidence="1">
    <location>
        <begin position="4"/>
        <end position="115"/>
    </location>
</feature>
<name>A0A6J4NXR7_9ACTN</name>
<dbReference type="PANTHER" id="PTHR35010">
    <property type="entry name" value="BLL4672 PROTEIN-RELATED"/>
    <property type="match status" value="1"/>
</dbReference>
<organism evidence="2">
    <name type="scientific">uncultured Nocardioides sp</name>
    <dbReference type="NCBI Taxonomy" id="198441"/>
    <lineage>
        <taxon>Bacteria</taxon>
        <taxon>Bacillati</taxon>
        <taxon>Actinomycetota</taxon>
        <taxon>Actinomycetes</taxon>
        <taxon>Propionibacteriales</taxon>
        <taxon>Nocardioidaceae</taxon>
        <taxon>Nocardioides</taxon>
        <taxon>environmental samples</taxon>
    </lineage>
</organism>
<keyword evidence="2" id="KW-0238">DNA-binding</keyword>
<dbReference type="GO" id="GO:0003677">
    <property type="term" value="F:DNA binding"/>
    <property type="evidence" value="ECO:0007669"/>
    <property type="project" value="UniProtKB-KW"/>
</dbReference>
<dbReference type="Gene3D" id="3.30.450.180">
    <property type="match status" value="1"/>
</dbReference>
<evidence type="ECO:0000259" key="1">
    <source>
        <dbReference type="Pfam" id="PF17765"/>
    </source>
</evidence>
<dbReference type="AlphaFoldDB" id="A0A6J4NXR7"/>
<dbReference type="PANTHER" id="PTHR35010:SF2">
    <property type="entry name" value="BLL4672 PROTEIN"/>
    <property type="match status" value="1"/>
</dbReference>
<evidence type="ECO:0000313" key="2">
    <source>
        <dbReference type="EMBL" id="CAA9400494.1"/>
    </source>
</evidence>
<dbReference type="Pfam" id="PF17765">
    <property type="entry name" value="MLTR_LBD"/>
    <property type="match status" value="1"/>
</dbReference>